<evidence type="ECO:0000256" key="9">
    <source>
        <dbReference type="ARBA" id="ARBA00022832"/>
    </source>
</evidence>
<evidence type="ECO:0000256" key="15">
    <source>
        <dbReference type="ARBA" id="ARBA00023160"/>
    </source>
</evidence>
<evidence type="ECO:0000256" key="11">
    <source>
        <dbReference type="ARBA" id="ARBA00023002"/>
    </source>
</evidence>
<evidence type="ECO:0000256" key="3">
    <source>
        <dbReference type="ARBA" id="ARBA00009295"/>
    </source>
</evidence>
<dbReference type="PANTHER" id="PTHR11351">
    <property type="entry name" value="ACYL-COA DESATURASE"/>
    <property type="match status" value="1"/>
</dbReference>
<evidence type="ECO:0000256" key="18">
    <source>
        <dbReference type="SAM" id="Phobius"/>
    </source>
</evidence>
<keyword evidence="14 18" id="KW-0472">Membrane</keyword>
<keyword evidence="13" id="KW-0443">Lipid metabolism</keyword>
<dbReference type="CDD" id="cd00132">
    <property type="entry name" value="CRIB"/>
    <property type="match status" value="1"/>
</dbReference>
<evidence type="ECO:0000256" key="17">
    <source>
        <dbReference type="RuleBase" id="RU000581"/>
    </source>
</evidence>
<dbReference type="PROSITE" id="PS50108">
    <property type="entry name" value="CRIB"/>
    <property type="match status" value="1"/>
</dbReference>
<comment type="similarity">
    <text evidence="3 17">Belongs to the fatty acid desaturase type 1 family.</text>
</comment>
<evidence type="ECO:0000256" key="4">
    <source>
        <dbReference type="ARBA" id="ARBA00012620"/>
    </source>
</evidence>
<dbReference type="PRINTS" id="PR00075">
    <property type="entry name" value="FACDDSATRASE"/>
</dbReference>
<dbReference type="PROSITE" id="PS00476">
    <property type="entry name" value="FATTY_ACID_DESATUR_1"/>
    <property type="match status" value="1"/>
</dbReference>
<keyword evidence="5 17" id="KW-0444">Lipid biosynthesis</keyword>
<evidence type="ECO:0000256" key="16">
    <source>
        <dbReference type="ARBA" id="ARBA00047947"/>
    </source>
</evidence>
<evidence type="ECO:0000256" key="8">
    <source>
        <dbReference type="ARBA" id="ARBA00022824"/>
    </source>
</evidence>
<keyword evidence="6 17" id="KW-0812">Transmembrane</keyword>
<evidence type="ECO:0000256" key="1">
    <source>
        <dbReference type="ARBA" id="ARBA00001954"/>
    </source>
</evidence>
<evidence type="ECO:0000259" key="19">
    <source>
        <dbReference type="PROSITE" id="PS50108"/>
    </source>
</evidence>
<dbReference type="OrthoDB" id="8898624at2759"/>
<evidence type="ECO:0000256" key="2">
    <source>
        <dbReference type="ARBA" id="ARBA00004477"/>
    </source>
</evidence>
<dbReference type="PANTHER" id="PTHR11351:SF102">
    <property type="entry name" value="STEAROYL-COA DESATURASE"/>
    <property type="match status" value="1"/>
</dbReference>
<dbReference type="GO" id="GO:0004768">
    <property type="term" value="F:stearoyl-CoA 9-desaturase activity"/>
    <property type="evidence" value="ECO:0007669"/>
    <property type="project" value="UniProtKB-EC"/>
</dbReference>
<dbReference type="GO" id="GO:0070542">
    <property type="term" value="P:response to fatty acid"/>
    <property type="evidence" value="ECO:0007669"/>
    <property type="project" value="TreeGrafter"/>
</dbReference>
<organism evidence="20 21">
    <name type="scientific">Bagarius yarrelli</name>
    <name type="common">Goonch</name>
    <name type="synonym">Bagrus yarrelli</name>
    <dbReference type="NCBI Taxonomy" id="175774"/>
    <lineage>
        <taxon>Eukaryota</taxon>
        <taxon>Metazoa</taxon>
        <taxon>Chordata</taxon>
        <taxon>Craniata</taxon>
        <taxon>Vertebrata</taxon>
        <taxon>Euteleostomi</taxon>
        <taxon>Actinopterygii</taxon>
        <taxon>Neopterygii</taxon>
        <taxon>Teleostei</taxon>
        <taxon>Ostariophysi</taxon>
        <taxon>Siluriformes</taxon>
        <taxon>Sisoridae</taxon>
        <taxon>Sisorinae</taxon>
        <taxon>Bagarius</taxon>
    </lineage>
</organism>
<keyword evidence="21" id="KW-1185">Reference proteome</keyword>
<reference evidence="20 21" key="1">
    <citation type="journal article" date="2019" name="Genome Biol. Evol.">
        <title>Whole-Genome Sequencing of the Giant Devil Catfish, Bagarius yarrelli.</title>
        <authorList>
            <person name="Jiang W."/>
            <person name="Lv Y."/>
            <person name="Cheng L."/>
            <person name="Yang K."/>
            <person name="Chao B."/>
            <person name="Wang X."/>
            <person name="Li Y."/>
            <person name="Pan X."/>
            <person name="You X."/>
            <person name="Zhang Y."/>
            <person name="Yang J."/>
            <person name="Li J."/>
            <person name="Zhang X."/>
            <person name="Liu S."/>
            <person name="Sun C."/>
            <person name="Yang J."/>
            <person name="Shi Q."/>
        </authorList>
    </citation>
    <scope>NUCLEOTIDE SEQUENCE [LARGE SCALE GENOMIC DNA]</scope>
    <source>
        <strain evidence="20">JWS20170419001</strain>
        <tissue evidence="20">Muscle</tissue>
    </source>
</reference>
<evidence type="ECO:0000256" key="6">
    <source>
        <dbReference type="ARBA" id="ARBA00022692"/>
    </source>
</evidence>
<dbReference type="GO" id="GO:0032896">
    <property type="term" value="F:palmitoyl-CoA 9-desaturase activity"/>
    <property type="evidence" value="ECO:0007669"/>
    <property type="project" value="TreeGrafter"/>
</dbReference>
<dbReference type="GO" id="GO:1903966">
    <property type="term" value="P:monounsaturated fatty acid biosynthetic process"/>
    <property type="evidence" value="ECO:0007669"/>
    <property type="project" value="TreeGrafter"/>
</dbReference>
<dbReference type="InterPro" id="IPR029273">
    <property type="entry name" value="Cdc42_effect-like"/>
</dbReference>
<feature type="transmembrane region" description="Helical" evidence="18">
    <location>
        <begin position="350"/>
        <end position="370"/>
    </location>
</feature>
<evidence type="ECO:0000256" key="14">
    <source>
        <dbReference type="ARBA" id="ARBA00023136"/>
    </source>
</evidence>
<evidence type="ECO:0000256" key="13">
    <source>
        <dbReference type="ARBA" id="ARBA00023098"/>
    </source>
</evidence>
<dbReference type="Pfam" id="PF14957">
    <property type="entry name" value="BORG_CEP"/>
    <property type="match status" value="1"/>
</dbReference>
<dbReference type="Proteomes" id="UP000319801">
    <property type="component" value="Unassembled WGS sequence"/>
</dbReference>
<dbReference type="CDD" id="cd03505">
    <property type="entry name" value="Delta9-FADS-like"/>
    <property type="match status" value="1"/>
</dbReference>
<evidence type="ECO:0000256" key="12">
    <source>
        <dbReference type="ARBA" id="ARBA00023004"/>
    </source>
</evidence>
<dbReference type="EMBL" id="VCAZ01000395">
    <property type="protein sequence ID" value="TUL94709.1"/>
    <property type="molecule type" value="Genomic_DNA"/>
</dbReference>
<protein>
    <recommendedName>
        <fullName evidence="4">stearoyl-CoA 9-desaturase</fullName>
        <ecNumber evidence="4">1.14.19.1</ecNumber>
    </recommendedName>
</protein>
<dbReference type="InterPro" id="IPR000095">
    <property type="entry name" value="CRIB_dom"/>
</dbReference>
<evidence type="ECO:0000256" key="7">
    <source>
        <dbReference type="ARBA" id="ARBA00022723"/>
    </source>
</evidence>
<dbReference type="SMART" id="SM00285">
    <property type="entry name" value="PBD"/>
    <property type="match status" value="1"/>
</dbReference>
<dbReference type="GO" id="GO:0005506">
    <property type="term" value="F:iron ion binding"/>
    <property type="evidence" value="ECO:0007669"/>
    <property type="project" value="TreeGrafter"/>
</dbReference>
<proteinExistence type="inferred from homology"/>
<dbReference type="Pfam" id="PF00786">
    <property type="entry name" value="PBD"/>
    <property type="match status" value="1"/>
</dbReference>
<evidence type="ECO:0000313" key="20">
    <source>
        <dbReference type="EMBL" id="TUL94709.1"/>
    </source>
</evidence>
<dbReference type="AlphaFoldDB" id="A0A556VWY2"/>
<keyword evidence="15 17" id="KW-0275">Fatty acid biosynthesis</keyword>
<dbReference type="EC" id="1.14.19.1" evidence="4"/>
<keyword evidence="10 18" id="KW-1133">Transmembrane helix</keyword>
<accession>A0A556VWY2</accession>
<comment type="subcellular location">
    <subcellularLocation>
        <location evidence="2">Endoplasmic reticulum membrane</location>
        <topology evidence="2">Multi-pass membrane protein</topology>
    </subcellularLocation>
</comment>
<keyword evidence="12" id="KW-0408">Iron</keyword>
<dbReference type="InterPro" id="IPR005804">
    <property type="entry name" value="FA_desaturase_dom"/>
</dbReference>
<evidence type="ECO:0000256" key="5">
    <source>
        <dbReference type="ARBA" id="ARBA00022516"/>
    </source>
</evidence>
<keyword evidence="8" id="KW-0256">Endoplasmic reticulum</keyword>
<dbReference type="InterPro" id="IPR001522">
    <property type="entry name" value="FADS-1_CS"/>
</dbReference>
<comment type="cofactor">
    <cofactor evidence="1 17">
        <name>Fe(2+)</name>
        <dbReference type="ChEBI" id="CHEBI:29033"/>
    </cofactor>
</comment>
<dbReference type="InterPro" id="IPR015876">
    <property type="entry name" value="Acyl-CoA_DS"/>
</dbReference>
<feature type="domain" description="CRIB" evidence="19">
    <location>
        <begin position="27"/>
        <end position="41"/>
    </location>
</feature>
<keyword evidence="11 17" id="KW-0560">Oxidoreductase</keyword>
<keyword evidence="9" id="KW-0276">Fatty acid metabolism</keyword>
<comment type="caution">
    <text evidence="20">The sequence shown here is derived from an EMBL/GenBank/DDBJ whole genome shotgun (WGS) entry which is preliminary data.</text>
</comment>
<dbReference type="GO" id="GO:0006636">
    <property type="term" value="P:unsaturated fatty acid biosynthetic process"/>
    <property type="evidence" value="ECO:0007669"/>
    <property type="project" value="TreeGrafter"/>
</dbReference>
<comment type="catalytic activity">
    <reaction evidence="16">
        <text>octadecanoyl-CoA + 2 Fe(II)-[cytochrome b5] + O2 + 2 H(+) = (9Z)-octadecenoyl-CoA + 2 Fe(III)-[cytochrome b5] + 2 H2O</text>
        <dbReference type="Rhea" id="RHEA:19721"/>
        <dbReference type="Rhea" id="RHEA-COMP:10438"/>
        <dbReference type="Rhea" id="RHEA-COMP:10439"/>
        <dbReference type="ChEBI" id="CHEBI:15377"/>
        <dbReference type="ChEBI" id="CHEBI:15378"/>
        <dbReference type="ChEBI" id="CHEBI:15379"/>
        <dbReference type="ChEBI" id="CHEBI:29033"/>
        <dbReference type="ChEBI" id="CHEBI:29034"/>
        <dbReference type="ChEBI" id="CHEBI:57387"/>
        <dbReference type="ChEBI" id="CHEBI:57394"/>
        <dbReference type="EC" id="1.14.19.1"/>
    </reaction>
</comment>
<dbReference type="Pfam" id="PF00487">
    <property type="entry name" value="FA_desaturase"/>
    <property type="match status" value="1"/>
</dbReference>
<feature type="transmembrane region" description="Helical" evidence="18">
    <location>
        <begin position="323"/>
        <end position="344"/>
    </location>
</feature>
<evidence type="ECO:0000256" key="10">
    <source>
        <dbReference type="ARBA" id="ARBA00022989"/>
    </source>
</evidence>
<keyword evidence="7" id="KW-0479">Metal-binding</keyword>
<name>A0A556VWY2_BAGYA</name>
<sequence length="465" mass="52841">MPILKQLVPGSSGSKRHSRADLTVEMISAPLADFRHTMHIGRGGDAFGDTSFLSEKHETTNQVQKNSLLPNKLRGNKRLQSDRNSSYMLTATSPNNIPSVRDQEVTICHPQSTSISFLETDRRSAVMGGRSLEEMGGWSLEENYGALPMFTPPPSRGIKPAESMLSFHIDLGPSILRDVLGVMDQSAHLQQNLTDNQKGRQQDRKTPSLLECVFTSSSGVTEHKTVDSQMCIPTYSVNINDKDFLFMDEDEEENDIYEWARDHRVHHKYSETDADPHNASRGFFFAHIGWLLVKKHPKVIRYGQKLDLSDLKNDRVVMFQRRFYKLSVLVMCFLIPAMIPWFLWAESLWVGFYVPAILRYTLVLNATWLVNSAAHMWGNRPYDVSINPRENRFVSFSAIGEGFHNYHHTFPQDYATSEFGCKLNLTTCFIDLMCVVGLAKDRRRIPTKLVIARAKRSGDGSYRSG</sequence>
<comment type="domain">
    <text evidence="17">The histidine box domains are involved in binding the catalytic metal ions.</text>
</comment>
<evidence type="ECO:0000313" key="21">
    <source>
        <dbReference type="Proteomes" id="UP000319801"/>
    </source>
</evidence>
<gene>
    <name evidence="20" type="ORF">Baya_16957</name>
</gene>
<dbReference type="GO" id="GO:0005789">
    <property type="term" value="C:endoplasmic reticulum membrane"/>
    <property type="evidence" value="ECO:0007669"/>
    <property type="project" value="UniProtKB-SubCell"/>
</dbReference>